<dbReference type="InterPro" id="IPR004358">
    <property type="entry name" value="Sig_transdc_His_kin-like_C"/>
</dbReference>
<dbReference type="SMART" id="SM00448">
    <property type="entry name" value="REC"/>
    <property type="match status" value="2"/>
</dbReference>
<dbReference type="PANTHER" id="PTHR45339:SF5">
    <property type="entry name" value="HISTIDINE KINASE"/>
    <property type="match status" value="1"/>
</dbReference>
<evidence type="ECO:0000313" key="7">
    <source>
        <dbReference type="EMBL" id="KAB1443893.1"/>
    </source>
</evidence>
<comment type="catalytic activity">
    <reaction evidence="1">
        <text>ATP + protein L-histidine = ADP + protein N-phospho-L-histidine.</text>
        <dbReference type="EC" id="2.7.13.3"/>
    </reaction>
</comment>
<feature type="domain" description="Response regulatory" evidence="6">
    <location>
        <begin position="5"/>
        <end position="120"/>
    </location>
</feature>
<dbReference type="InterPro" id="IPR003661">
    <property type="entry name" value="HisK_dim/P_dom"/>
</dbReference>
<reference evidence="7 8" key="1">
    <citation type="journal article" date="2017" name="Int. J. Syst. Evol. Microbiol.">
        <title>Desulfovibrio senegalensis sp. nov., a mesophilic sulfate reducer isolated from marine sediment.</title>
        <authorList>
            <person name="Thioye A."/>
            <person name="Gam Z.B.A."/>
            <person name="Mbengue M."/>
            <person name="Cayol J.L."/>
            <person name="Joseph-Bartoli M."/>
            <person name="Toure-Kane C."/>
            <person name="Labat M."/>
        </authorList>
    </citation>
    <scope>NUCLEOTIDE SEQUENCE [LARGE SCALE GENOMIC DNA]</scope>
    <source>
        <strain evidence="7 8">DSM 101509</strain>
    </source>
</reference>
<dbReference type="PRINTS" id="PR00344">
    <property type="entry name" value="BCTRLSENSOR"/>
</dbReference>
<dbReference type="SUPFAM" id="SSF52172">
    <property type="entry name" value="CheY-like"/>
    <property type="match status" value="2"/>
</dbReference>
<dbReference type="InterPro" id="IPR036097">
    <property type="entry name" value="HisK_dim/P_sf"/>
</dbReference>
<dbReference type="InterPro" id="IPR011006">
    <property type="entry name" value="CheY-like_superfamily"/>
</dbReference>
<proteinExistence type="predicted"/>
<evidence type="ECO:0000256" key="2">
    <source>
        <dbReference type="ARBA" id="ARBA00012438"/>
    </source>
</evidence>
<dbReference type="PANTHER" id="PTHR45339">
    <property type="entry name" value="HYBRID SIGNAL TRANSDUCTION HISTIDINE KINASE J"/>
    <property type="match status" value="1"/>
</dbReference>
<protein>
    <recommendedName>
        <fullName evidence="2">histidine kinase</fullName>
        <ecNumber evidence="2">2.7.13.3</ecNumber>
    </recommendedName>
</protein>
<evidence type="ECO:0000259" key="5">
    <source>
        <dbReference type="PROSITE" id="PS50109"/>
    </source>
</evidence>
<dbReference type="Gene3D" id="3.40.50.2300">
    <property type="match status" value="2"/>
</dbReference>
<dbReference type="Pfam" id="PF00512">
    <property type="entry name" value="HisKA"/>
    <property type="match status" value="1"/>
</dbReference>
<feature type="modified residue" description="4-aspartylphosphate" evidence="4">
    <location>
        <position position="55"/>
    </location>
</feature>
<name>A0A6N6N7T3_9BACT</name>
<comment type="caution">
    <text evidence="7">The sequence shown here is derived from an EMBL/GenBank/DDBJ whole genome shotgun (WGS) entry which is preliminary data.</text>
</comment>
<dbReference type="OrthoDB" id="5291616at2"/>
<dbReference type="SMART" id="SM00388">
    <property type="entry name" value="HisKA"/>
    <property type="match status" value="1"/>
</dbReference>
<dbReference type="EC" id="2.7.13.3" evidence="2"/>
<dbReference type="InterPro" id="IPR003594">
    <property type="entry name" value="HATPase_dom"/>
</dbReference>
<dbReference type="EMBL" id="WAIE01000001">
    <property type="protein sequence ID" value="KAB1443893.1"/>
    <property type="molecule type" value="Genomic_DNA"/>
</dbReference>
<evidence type="ECO:0000259" key="6">
    <source>
        <dbReference type="PROSITE" id="PS50110"/>
    </source>
</evidence>
<feature type="domain" description="Histidine kinase" evidence="5">
    <location>
        <begin position="149"/>
        <end position="377"/>
    </location>
</feature>
<keyword evidence="3 4" id="KW-0597">Phosphoprotein</keyword>
<dbReference type="Pfam" id="PF00072">
    <property type="entry name" value="Response_reg"/>
    <property type="match status" value="2"/>
</dbReference>
<dbReference type="AlphaFoldDB" id="A0A6N6N7T3"/>
<evidence type="ECO:0000256" key="3">
    <source>
        <dbReference type="ARBA" id="ARBA00022553"/>
    </source>
</evidence>
<keyword evidence="8" id="KW-1185">Reference proteome</keyword>
<dbReference type="CDD" id="cd00082">
    <property type="entry name" value="HisKA"/>
    <property type="match status" value="1"/>
</dbReference>
<dbReference type="SMART" id="SM00387">
    <property type="entry name" value="HATPase_c"/>
    <property type="match status" value="1"/>
</dbReference>
<dbReference type="InterPro" id="IPR036890">
    <property type="entry name" value="HATPase_C_sf"/>
</dbReference>
<accession>A0A6N6N7T3</accession>
<dbReference type="FunFam" id="3.30.565.10:FF:000010">
    <property type="entry name" value="Sensor histidine kinase RcsC"/>
    <property type="match status" value="1"/>
</dbReference>
<dbReference type="Pfam" id="PF02518">
    <property type="entry name" value="HATPase_c"/>
    <property type="match status" value="1"/>
</dbReference>
<dbReference type="Gene3D" id="1.10.287.130">
    <property type="match status" value="1"/>
</dbReference>
<organism evidence="7 8">
    <name type="scientific">Pseudodesulfovibrio senegalensis</name>
    <dbReference type="NCBI Taxonomy" id="1721087"/>
    <lineage>
        <taxon>Bacteria</taxon>
        <taxon>Pseudomonadati</taxon>
        <taxon>Thermodesulfobacteriota</taxon>
        <taxon>Desulfovibrionia</taxon>
        <taxon>Desulfovibrionales</taxon>
        <taxon>Desulfovibrionaceae</taxon>
    </lineage>
</organism>
<evidence type="ECO:0000313" key="8">
    <source>
        <dbReference type="Proteomes" id="UP000438699"/>
    </source>
</evidence>
<dbReference type="InterPro" id="IPR001789">
    <property type="entry name" value="Sig_transdc_resp-reg_receiver"/>
</dbReference>
<gene>
    <name evidence="7" type="ORF">F8A88_04645</name>
</gene>
<dbReference type="InterPro" id="IPR005467">
    <property type="entry name" value="His_kinase_dom"/>
</dbReference>
<dbReference type="SUPFAM" id="SSF47384">
    <property type="entry name" value="Homodimeric domain of signal transducing histidine kinase"/>
    <property type="match status" value="1"/>
</dbReference>
<dbReference type="GO" id="GO:0000155">
    <property type="term" value="F:phosphorelay sensor kinase activity"/>
    <property type="evidence" value="ECO:0007669"/>
    <property type="project" value="InterPro"/>
</dbReference>
<dbReference type="Proteomes" id="UP000438699">
    <property type="component" value="Unassembled WGS sequence"/>
</dbReference>
<feature type="domain" description="Response regulatory" evidence="6">
    <location>
        <begin position="402"/>
        <end position="520"/>
    </location>
</feature>
<evidence type="ECO:0000256" key="4">
    <source>
        <dbReference type="PROSITE-ProRule" id="PRU00169"/>
    </source>
</evidence>
<dbReference type="CDD" id="cd17546">
    <property type="entry name" value="REC_hyHK_CKI1_RcsC-like"/>
    <property type="match status" value="1"/>
</dbReference>
<dbReference type="PROSITE" id="PS50110">
    <property type="entry name" value="RESPONSE_REGULATORY"/>
    <property type="match status" value="2"/>
</dbReference>
<evidence type="ECO:0000256" key="1">
    <source>
        <dbReference type="ARBA" id="ARBA00000085"/>
    </source>
</evidence>
<dbReference type="CDD" id="cd16922">
    <property type="entry name" value="HATPase_EvgS-ArcB-TorS-like"/>
    <property type="match status" value="1"/>
</dbReference>
<dbReference type="PROSITE" id="PS50109">
    <property type="entry name" value="HIS_KIN"/>
    <property type="match status" value="1"/>
</dbReference>
<dbReference type="CDD" id="cd17534">
    <property type="entry name" value="REC_DC-like"/>
    <property type="match status" value="1"/>
</dbReference>
<feature type="modified residue" description="4-aspartylphosphate" evidence="4">
    <location>
        <position position="451"/>
    </location>
</feature>
<sequence length="529" mass="57764">MKRKSVLIVEDDTIARVDVHAALERIGYVVAGEVESGEAAMSRLKEADVDIVLMDIHLAGDMDGVEAARTIARHHALPVIFLSVYSDDATLEEVEASGPFAFLLKPVKDHDLRIAIEMALYKHGMEQDLLRARTEAESANEAKTSFLATISHELRTPLNGVLGMSDLLLQSDIGREHKEGLQLIRDASTSLLGVLNQILDYSKLEAGIGSLSNADFRLDELLQGLAGIDCCTREKRGVQFDWSMADGLPSWFVGDASKLRQALTNLVSNAVKYTDEGRITVSVRPCEKGAVPQRIQDGQVCLLFSVTDSGPGITEEKQRNIFESFTQGENYMIRHHGGLGLGLAITRKLVESLGGEIWVESHEGQGSSFFFSVNLQLSRLGEVGPDMSGDTVDSAALFKGLRVLVVEDDVINQVYVSRILETRGCRVDLVENGQDALSFLGDHPCDIVLMDIQMPVMDGLAATRAIRSGRNGINARVPILALTAYAMWGDEERCLAAGMDAYLAKPVDMDTLFRAIEESIRTSRSGQSV</sequence>
<dbReference type="Gene3D" id="3.30.565.10">
    <property type="entry name" value="Histidine kinase-like ATPase, C-terminal domain"/>
    <property type="match status" value="1"/>
</dbReference>
<dbReference type="SUPFAM" id="SSF55874">
    <property type="entry name" value="ATPase domain of HSP90 chaperone/DNA topoisomerase II/histidine kinase"/>
    <property type="match status" value="1"/>
</dbReference>